<feature type="transmembrane region" description="Helical" evidence="2">
    <location>
        <begin position="7"/>
        <end position="34"/>
    </location>
</feature>
<protein>
    <recommendedName>
        <fullName evidence="5">HNH nuclease domain-containing protein</fullName>
    </recommendedName>
</protein>
<keyword evidence="2" id="KW-0812">Transmembrane</keyword>
<evidence type="ECO:0000256" key="2">
    <source>
        <dbReference type="SAM" id="Phobius"/>
    </source>
</evidence>
<feature type="compositionally biased region" description="Basic and acidic residues" evidence="1">
    <location>
        <begin position="130"/>
        <end position="141"/>
    </location>
</feature>
<evidence type="ECO:0000313" key="3">
    <source>
        <dbReference type="EMBL" id="MCS4156291.1"/>
    </source>
</evidence>
<keyword evidence="2" id="KW-1133">Transmembrane helix</keyword>
<dbReference type="CDD" id="cd00085">
    <property type="entry name" value="HNHc"/>
    <property type="match status" value="1"/>
</dbReference>
<name>A0AAW5P387_9BACT</name>
<evidence type="ECO:0008006" key="5">
    <source>
        <dbReference type="Google" id="ProtNLM"/>
    </source>
</evidence>
<evidence type="ECO:0000313" key="4">
    <source>
        <dbReference type="Proteomes" id="UP001155110"/>
    </source>
</evidence>
<keyword evidence="2" id="KW-0472">Membrane</keyword>
<dbReference type="EMBL" id="JANTZM010000001">
    <property type="protein sequence ID" value="MCS4156291.1"/>
    <property type="molecule type" value="Genomic_DNA"/>
</dbReference>
<dbReference type="RefSeq" id="WP_259060278.1">
    <property type="nucleotide sequence ID" value="NZ_JANTZM010000001.1"/>
</dbReference>
<evidence type="ECO:0000256" key="1">
    <source>
        <dbReference type="SAM" id="MobiDB-lite"/>
    </source>
</evidence>
<gene>
    <name evidence="3" type="ORF">GGP99_000222</name>
</gene>
<dbReference type="Proteomes" id="UP001155110">
    <property type="component" value="Unassembled WGS sequence"/>
</dbReference>
<reference evidence="3" key="1">
    <citation type="submission" date="2022-08" db="EMBL/GenBank/DDBJ databases">
        <title>Genomic Encyclopedia of Type Strains, Phase V (KMG-V): Genome sequencing to study the core and pangenomes of soil and plant-associated prokaryotes.</title>
        <authorList>
            <person name="Whitman W."/>
        </authorList>
    </citation>
    <scope>NUCLEOTIDE SEQUENCE</scope>
    <source>
        <strain evidence="3">SP3002</strain>
    </source>
</reference>
<comment type="caution">
    <text evidence="3">The sequence shown here is derived from an EMBL/GenBank/DDBJ whole genome shotgun (WGS) entry which is preliminary data.</text>
</comment>
<dbReference type="InterPro" id="IPR003615">
    <property type="entry name" value="HNH_nuc"/>
</dbReference>
<proteinExistence type="predicted"/>
<feature type="region of interest" description="Disordered" evidence="1">
    <location>
        <begin position="115"/>
        <end position="141"/>
    </location>
</feature>
<dbReference type="AlphaFoldDB" id="A0AAW5P387"/>
<organism evidence="3 4">
    <name type="scientific">Salinibacter ruber</name>
    <dbReference type="NCBI Taxonomy" id="146919"/>
    <lineage>
        <taxon>Bacteria</taxon>
        <taxon>Pseudomonadati</taxon>
        <taxon>Rhodothermota</taxon>
        <taxon>Rhodothermia</taxon>
        <taxon>Rhodothermales</taxon>
        <taxon>Salinibacteraceae</taxon>
        <taxon>Salinibacter</taxon>
    </lineage>
</organism>
<sequence length="141" mass="16310">MKKFVQFIFFIVGLNLAVIFSPLLIIIIPLYLLFKGDTNDKEEKNVSERWGTYEEYLSSDVWQEKRKAVMERADGSCESDGCNNSATEVHHDTYRHDLGEEPISSLRALCRPCHSEEHPEKPKGYMTAEEAERALDRLTRE</sequence>
<accession>A0AAW5P387</accession>